<evidence type="ECO:0000313" key="2">
    <source>
        <dbReference type="Proteomes" id="UP000201626"/>
    </source>
</evidence>
<dbReference type="GO" id="GO:0016301">
    <property type="term" value="F:kinase activity"/>
    <property type="evidence" value="ECO:0007669"/>
    <property type="project" value="UniProtKB-KW"/>
</dbReference>
<keyword evidence="2" id="KW-1185">Reference proteome</keyword>
<dbReference type="RefSeq" id="YP_009289306.1">
    <property type="nucleotide sequence ID" value="NC_031092.1"/>
</dbReference>
<dbReference type="KEGG" id="vg:29067268"/>
<proteinExistence type="predicted"/>
<reference evidence="1 2" key="1">
    <citation type="submission" date="2016-02" db="EMBL/GenBank/DDBJ databases">
        <title>Characterization of five Podoviridae phages infecting Citrobacter freundii.</title>
        <authorList>
            <person name="Hamdi S."/>
            <person name="Rousseau G.M."/>
            <person name="Labrie S.J."/>
            <person name="Saied Kourda R."/>
            <person name="Tremblay D.M."/>
            <person name="Moineau S."/>
            <person name="Ben Slama K."/>
        </authorList>
    </citation>
    <scope>NUCLEOTIDE SEQUENCE [LARGE SCALE GENOMIC DNA]</scope>
</reference>
<dbReference type="InterPro" id="IPR021739">
    <property type="entry name" value="SaV-like"/>
</dbReference>
<accession>A0A172JG57</accession>
<evidence type="ECO:0000313" key="1">
    <source>
        <dbReference type="EMBL" id="AMR59476.1"/>
    </source>
</evidence>
<dbReference type="GeneID" id="29067268"/>
<keyword evidence="1" id="KW-0808">Transferase</keyword>
<dbReference type="EMBL" id="KU687348">
    <property type="protein sequence ID" value="AMR59476.1"/>
    <property type="molecule type" value="Genomic_DNA"/>
</dbReference>
<keyword evidence="1" id="KW-0418">Kinase</keyword>
<organism evidence="1 2">
    <name type="scientific">Citrobacter phage SH2</name>
    <dbReference type="NCBI Taxonomy" id="1805465"/>
    <lineage>
        <taxon>Viruses</taxon>
        <taxon>Duplodnaviria</taxon>
        <taxon>Heunggongvirae</taxon>
        <taxon>Uroviricota</taxon>
        <taxon>Caudoviricetes</taxon>
        <taxon>Autographivirales</taxon>
        <taxon>Autotranscriptaviridae</taxon>
        <taxon>Studiervirinae</taxon>
        <taxon>Teetrevirus</taxon>
        <taxon>Teetrevirus SH2</taxon>
    </lineage>
</organism>
<name>A0A172JG57_9CAUD</name>
<protein>
    <submittedName>
        <fullName evidence="1">Nucleotide kinase</fullName>
    </submittedName>
</protein>
<sequence length="194" mass="21577">MLQHHWNKPDLEARFPVNSVVRYSGGGPKRILGMSGVVTGHSHTGRVKVRFGTQHAEVLPDNLIPLPKAAVKTPNVEAPKTEVKSDVTNPNISLHTSNCKIWNGANLCTCEPTSDDGVKQPRHYMLFDNVEAIEVIARSMTVEAFRGFCLGNILKYRLRAGKKSELATMEKDLNKAAFYQELFDKHKGLCYDAS</sequence>
<dbReference type="Proteomes" id="UP000201626">
    <property type="component" value="Segment"/>
</dbReference>
<dbReference type="OrthoDB" id="10851at10239"/>
<dbReference type="Pfam" id="PF11753">
    <property type="entry name" value="DUF3310"/>
    <property type="match status" value="1"/>
</dbReference>
<gene>
    <name evidence="1" type="ORF">sh2_0012</name>
</gene>